<dbReference type="CDD" id="cd00130">
    <property type="entry name" value="PAS"/>
    <property type="match status" value="1"/>
</dbReference>
<dbReference type="Proteomes" id="UP001055057">
    <property type="component" value="Unassembled WGS sequence"/>
</dbReference>
<dbReference type="InterPro" id="IPR013655">
    <property type="entry name" value="PAS_fold_3"/>
</dbReference>
<dbReference type="InterPro" id="IPR035965">
    <property type="entry name" value="PAS-like_dom_sf"/>
</dbReference>
<dbReference type="InterPro" id="IPR000014">
    <property type="entry name" value="PAS"/>
</dbReference>
<keyword evidence="3" id="KW-1185">Reference proteome</keyword>
<protein>
    <recommendedName>
        <fullName evidence="1">PAS fold-3 domain-containing protein</fullName>
    </recommendedName>
</protein>
<accession>A0ABQ4U5W0</accession>
<evidence type="ECO:0000313" key="3">
    <source>
        <dbReference type="Proteomes" id="UP001055057"/>
    </source>
</evidence>
<dbReference type="Pfam" id="PF08447">
    <property type="entry name" value="PAS_3"/>
    <property type="match status" value="1"/>
</dbReference>
<dbReference type="SUPFAM" id="SSF55785">
    <property type="entry name" value="PYP-like sensor domain (PAS domain)"/>
    <property type="match status" value="1"/>
</dbReference>
<gene>
    <name evidence="2" type="ORF">MPOCJGCO_4378</name>
</gene>
<reference evidence="2" key="1">
    <citation type="journal article" date="2021" name="Front. Microbiol.">
        <title>Comprehensive Comparative Genomics and Phenotyping of Methylobacterium Species.</title>
        <authorList>
            <person name="Alessa O."/>
            <person name="Ogura Y."/>
            <person name="Fujitani Y."/>
            <person name="Takami H."/>
            <person name="Hayashi T."/>
            <person name="Sahin N."/>
            <person name="Tani A."/>
        </authorList>
    </citation>
    <scope>NUCLEOTIDE SEQUENCE</scope>
    <source>
        <strain evidence="2">DSM 23632</strain>
    </source>
</reference>
<feature type="domain" description="PAS fold-3" evidence="1">
    <location>
        <begin position="56"/>
        <end position="110"/>
    </location>
</feature>
<comment type="caution">
    <text evidence="2">The sequence shown here is derived from an EMBL/GenBank/DDBJ whole genome shotgun (WGS) entry which is preliminary data.</text>
</comment>
<name>A0ABQ4U5W0_9HYPH</name>
<proteinExistence type="predicted"/>
<dbReference type="EMBL" id="BPRB01000297">
    <property type="protein sequence ID" value="GJE62247.1"/>
    <property type="molecule type" value="Genomic_DNA"/>
</dbReference>
<organism evidence="2 3">
    <name type="scientific">Methylobacterium trifolii</name>
    <dbReference type="NCBI Taxonomy" id="1003092"/>
    <lineage>
        <taxon>Bacteria</taxon>
        <taxon>Pseudomonadati</taxon>
        <taxon>Pseudomonadota</taxon>
        <taxon>Alphaproteobacteria</taxon>
        <taxon>Hyphomicrobiales</taxon>
        <taxon>Methylobacteriaceae</taxon>
        <taxon>Methylobacterium</taxon>
    </lineage>
</organism>
<evidence type="ECO:0000313" key="2">
    <source>
        <dbReference type="EMBL" id="GJE62247.1"/>
    </source>
</evidence>
<reference evidence="2" key="2">
    <citation type="submission" date="2021-08" db="EMBL/GenBank/DDBJ databases">
        <authorList>
            <person name="Tani A."/>
            <person name="Ola A."/>
            <person name="Ogura Y."/>
            <person name="Katsura K."/>
            <person name="Hayashi T."/>
        </authorList>
    </citation>
    <scope>NUCLEOTIDE SEQUENCE</scope>
    <source>
        <strain evidence="2">DSM 23632</strain>
    </source>
</reference>
<sequence length="185" mass="19591">MSLAAMADPALRAAGVVGIWDTDVPAGRSVLDAGAAALMAGDPRLAGQPLPMEIALGRLHPDDRGWVFGQIRRVRRTGGPFAAEFRVLDPAGNVRWVLNRGCLAPDETGAMRGLGAYIDTTDAHRGPFLPAAASDGPAADPLAEAADHAMRAHAAIVRSENARLRLLVDMLLLETGRTLARRRHP</sequence>
<dbReference type="Gene3D" id="2.10.70.100">
    <property type="match status" value="1"/>
</dbReference>
<evidence type="ECO:0000259" key="1">
    <source>
        <dbReference type="Pfam" id="PF08447"/>
    </source>
</evidence>
<dbReference type="Gene3D" id="3.30.450.20">
    <property type="entry name" value="PAS domain"/>
    <property type="match status" value="1"/>
</dbReference>